<comment type="similarity">
    <text evidence="8">Belongs to the protein kinase superfamily. Tyr protein kinase family.</text>
</comment>
<dbReference type="FunFam" id="3.30.200.20:FF:000053">
    <property type="entry name" value="Tyrosine-protein kinase"/>
    <property type="match status" value="1"/>
</dbReference>
<dbReference type="CDD" id="cd00173">
    <property type="entry name" value="SH2"/>
    <property type="match status" value="1"/>
</dbReference>
<dbReference type="SUPFAM" id="SSF55550">
    <property type="entry name" value="SH2 domain"/>
    <property type="match status" value="1"/>
</dbReference>
<keyword evidence="5" id="KW-0727">SH2 domain</keyword>
<dbReference type="Gene3D" id="3.30.505.10">
    <property type="entry name" value="SH2 domain"/>
    <property type="match status" value="1"/>
</dbReference>
<comment type="caution">
    <text evidence="9">The sequence shown here is derived from an EMBL/GenBank/DDBJ whole genome shotgun (WGS) entry which is preliminary data.</text>
</comment>
<dbReference type="PROSITE" id="PS50011">
    <property type="entry name" value="PROTEIN_KINASE_DOM"/>
    <property type="match status" value="1"/>
</dbReference>
<dbReference type="InterPro" id="IPR011009">
    <property type="entry name" value="Kinase-like_dom_sf"/>
</dbReference>
<dbReference type="SMART" id="SM00252">
    <property type="entry name" value="SH2"/>
    <property type="match status" value="1"/>
</dbReference>
<dbReference type="EMBL" id="JXLN01004485">
    <property type="protein sequence ID" value="KPM03274.1"/>
    <property type="molecule type" value="Genomic_DNA"/>
</dbReference>
<accession>A0A131ZX44</accession>
<keyword evidence="2 8" id="KW-0547">Nucleotide-binding</keyword>
<dbReference type="GO" id="GO:0004715">
    <property type="term" value="F:non-membrane spanning protein tyrosine kinase activity"/>
    <property type="evidence" value="ECO:0007669"/>
    <property type="project" value="UniProtKB-EC"/>
</dbReference>
<evidence type="ECO:0000256" key="1">
    <source>
        <dbReference type="ARBA" id="ARBA00022679"/>
    </source>
</evidence>
<dbReference type="Pfam" id="PF07714">
    <property type="entry name" value="PK_Tyr_Ser-Thr"/>
    <property type="match status" value="1"/>
</dbReference>
<dbReference type="EC" id="2.7.10.2" evidence="8"/>
<evidence type="ECO:0000256" key="8">
    <source>
        <dbReference type="RuleBase" id="RU362096"/>
    </source>
</evidence>
<dbReference type="PRINTS" id="PR00401">
    <property type="entry name" value="SH2DOMAIN"/>
</dbReference>
<dbReference type="PRINTS" id="PR00109">
    <property type="entry name" value="TYRKINASE"/>
</dbReference>
<dbReference type="InterPro" id="IPR017441">
    <property type="entry name" value="Protein_kinase_ATP_BS"/>
</dbReference>
<dbReference type="AlphaFoldDB" id="A0A131ZX44"/>
<evidence type="ECO:0000256" key="2">
    <source>
        <dbReference type="ARBA" id="ARBA00022741"/>
    </source>
</evidence>
<dbReference type="InterPro" id="IPR020635">
    <property type="entry name" value="Tyr_kinase_cat_dom"/>
</dbReference>
<dbReference type="SUPFAM" id="SSF56112">
    <property type="entry name" value="Protein kinase-like (PK-like)"/>
    <property type="match status" value="1"/>
</dbReference>
<dbReference type="GO" id="GO:0002009">
    <property type="term" value="P:morphogenesis of an epithelium"/>
    <property type="evidence" value="ECO:0007669"/>
    <property type="project" value="UniProtKB-ARBA"/>
</dbReference>
<dbReference type="InterPro" id="IPR008266">
    <property type="entry name" value="Tyr_kinase_AS"/>
</dbReference>
<comment type="catalytic activity">
    <reaction evidence="7 8">
        <text>L-tyrosyl-[protein] + ATP = O-phospho-L-tyrosyl-[protein] + ADP + H(+)</text>
        <dbReference type="Rhea" id="RHEA:10596"/>
        <dbReference type="Rhea" id="RHEA-COMP:10136"/>
        <dbReference type="Rhea" id="RHEA-COMP:20101"/>
        <dbReference type="ChEBI" id="CHEBI:15378"/>
        <dbReference type="ChEBI" id="CHEBI:30616"/>
        <dbReference type="ChEBI" id="CHEBI:46858"/>
        <dbReference type="ChEBI" id="CHEBI:61978"/>
        <dbReference type="ChEBI" id="CHEBI:456216"/>
        <dbReference type="EC" id="2.7.10.2"/>
    </reaction>
</comment>
<dbReference type="InterPro" id="IPR050198">
    <property type="entry name" value="Non-receptor_tyrosine_kinases"/>
</dbReference>
<dbReference type="GO" id="GO:0005524">
    <property type="term" value="F:ATP binding"/>
    <property type="evidence" value="ECO:0007669"/>
    <property type="project" value="UniProtKB-UniRule"/>
</dbReference>
<dbReference type="PROSITE" id="PS00109">
    <property type="entry name" value="PROTEIN_KINASE_TYR"/>
    <property type="match status" value="1"/>
</dbReference>
<gene>
    <name evidence="9" type="ORF">QR98_0017040</name>
</gene>
<dbReference type="PROSITE" id="PS00107">
    <property type="entry name" value="PROTEIN_KINASE_ATP"/>
    <property type="match status" value="1"/>
</dbReference>
<evidence type="ECO:0000313" key="10">
    <source>
        <dbReference type="Proteomes" id="UP000616769"/>
    </source>
</evidence>
<dbReference type="InterPro" id="IPR001245">
    <property type="entry name" value="Ser-Thr/Tyr_kinase_cat_dom"/>
</dbReference>
<evidence type="ECO:0000313" key="9">
    <source>
        <dbReference type="EMBL" id="KPM03274.1"/>
    </source>
</evidence>
<dbReference type="InterPro" id="IPR036860">
    <property type="entry name" value="SH2_dom_sf"/>
</dbReference>
<dbReference type="OrthoDB" id="98077at2759"/>
<protein>
    <recommendedName>
        <fullName evidence="8">Tyrosine-protein kinase</fullName>
        <ecNumber evidence="8">2.7.10.2</ecNumber>
    </recommendedName>
</protein>
<dbReference type="PANTHER" id="PTHR24418">
    <property type="entry name" value="TYROSINE-PROTEIN KINASE"/>
    <property type="match status" value="1"/>
</dbReference>
<dbReference type="Pfam" id="PF00017">
    <property type="entry name" value="SH2"/>
    <property type="match status" value="1"/>
</dbReference>
<dbReference type="Gene3D" id="1.10.510.10">
    <property type="entry name" value="Transferase(Phosphotransferase) domain 1"/>
    <property type="match status" value="1"/>
</dbReference>
<proteinExistence type="inferred from homology"/>
<dbReference type="SMART" id="SM00219">
    <property type="entry name" value="TyrKc"/>
    <property type="match status" value="1"/>
</dbReference>
<keyword evidence="6 8" id="KW-0829">Tyrosine-protein kinase</keyword>
<sequence>MQHSWFFQIDRKTSEQLLLQECNPNGSFLVRPSLTYQMDHFILSRSSEIKHYLIRKVSSTPSSSSVSFDSMEYYFFLRPDEKFFSIEEMIAYYQNHCQDSFRLTRAPCRANFIWQKSSIANDNVSHHQMISWFQNRSKSYASDSTLSSNSISRTNRFRSDCRTIAKSKLTSTKIGSIRSENFLKDKSWSIKSSELQLMEELGSGQFSVVRHGILKGKIHVAVKLMKGGRMSEEAFIEEAKIMNQLDHPNLVKLFGICTEHRPICIVVEYMKHGSLLSFLQKNKQRILESSQMIRFILNLAIQIADAMCYLESKNFVHRDLAARNCLVGSQNIVKVADFGLTRYIVDDEYQSTSRSKFPIRWAPPEF</sequence>
<dbReference type="InterPro" id="IPR000980">
    <property type="entry name" value="SH2"/>
</dbReference>
<dbReference type="VEuPathDB" id="VectorBase:SSCA004168"/>
<evidence type="ECO:0000256" key="3">
    <source>
        <dbReference type="ARBA" id="ARBA00022777"/>
    </source>
</evidence>
<dbReference type="GO" id="GO:0007435">
    <property type="term" value="P:salivary gland morphogenesis"/>
    <property type="evidence" value="ECO:0007669"/>
    <property type="project" value="UniProtKB-ARBA"/>
</dbReference>
<dbReference type="GO" id="GO:0030036">
    <property type="term" value="P:actin cytoskeleton organization"/>
    <property type="evidence" value="ECO:0007669"/>
    <property type="project" value="UniProtKB-ARBA"/>
</dbReference>
<evidence type="ECO:0000256" key="4">
    <source>
        <dbReference type="ARBA" id="ARBA00022840"/>
    </source>
</evidence>
<evidence type="ECO:0000256" key="5">
    <source>
        <dbReference type="ARBA" id="ARBA00022999"/>
    </source>
</evidence>
<evidence type="ECO:0000256" key="7">
    <source>
        <dbReference type="ARBA" id="ARBA00051245"/>
    </source>
</evidence>
<name>A0A131ZX44_SARSC</name>
<reference evidence="9 10" key="1">
    <citation type="journal article" date="2015" name="Parasit. Vectors">
        <title>Draft genome of the scabies mite.</title>
        <authorList>
            <person name="Rider S.D.Jr."/>
            <person name="Morgan M.S."/>
            <person name="Arlian L.G."/>
        </authorList>
    </citation>
    <scope>NUCLEOTIDE SEQUENCE [LARGE SCALE GENOMIC DNA]</scope>
    <source>
        <strain evidence="9">Arlian Lab</strain>
    </source>
</reference>
<organism evidence="9 10">
    <name type="scientific">Sarcoptes scabiei</name>
    <name type="common">Itch mite</name>
    <name type="synonym">Acarus scabiei</name>
    <dbReference type="NCBI Taxonomy" id="52283"/>
    <lineage>
        <taxon>Eukaryota</taxon>
        <taxon>Metazoa</taxon>
        <taxon>Ecdysozoa</taxon>
        <taxon>Arthropoda</taxon>
        <taxon>Chelicerata</taxon>
        <taxon>Arachnida</taxon>
        <taxon>Acari</taxon>
        <taxon>Acariformes</taxon>
        <taxon>Sarcoptiformes</taxon>
        <taxon>Astigmata</taxon>
        <taxon>Psoroptidia</taxon>
        <taxon>Sarcoptoidea</taxon>
        <taxon>Sarcoptidae</taxon>
        <taxon>Sarcoptinae</taxon>
        <taxon>Sarcoptes</taxon>
    </lineage>
</organism>
<keyword evidence="1 8" id="KW-0808">Transferase</keyword>
<dbReference type="InterPro" id="IPR000719">
    <property type="entry name" value="Prot_kinase_dom"/>
</dbReference>
<dbReference type="PROSITE" id="PS50001">
    <property type="entry name" value="SH2"/>
    <property type="match status" value="1"/>
</dbReference>
<evidence type="ECO:0000256" key="6">
    <source>
        <dbReference type="ARBA" id="ARBA00023137"/>
    </source>
</evidence>
<dbReference type="Proteomes" id="UP000616769">
    <property type="component" value="Unassembled WGS sequence"/>
</dbReference>
<keyword evidence="3 8" id="KW-0418">Kinase</keyword>
<keyword evidence="4 8" id="KW-0067">ATP-binding</keyword>